<gene>
    <name evidence="7" type="ORF">SAMN05443507_10275</name>
</gene>
<reference evidence="8" key="1">
    <citation type="submission" date="2016-11" db="EMBL/GenBank/DDBJ databases">
        <authorList>
            <person name="Varghese N."/>
            <person name="Submissions S."/>
        </authorList>
    </citation>
    <scope>NUCLEOTIDE SEQUENCE [LARGE SCALE GENOMIC DNA]</scope>
    <source>
        <strain evidence="8">USBA-503</strain>
    </source>
</reference>
<keyword evidence="2" id="KW-0547">Nucleotide-binding</keyword>
<keyword evidence="5" id="KW-0472">Membrane</keyword>
<evidence type="ECO:0000256" key="1">
    <source>
        <dbReference type="ARBA" id="ARBA00004370"/>
    </source>
</evidence>
<dbReference type="GO" id="GO:0003924">
    <property type="term" value="F:GTPase activity"/>
    <property type="evidence" value="ECO:0007669"/>
    <property type="project" value="InterPro"/>
</dbReference>
<dbReference type="InterPro" id="IPR045063">
    <property type="entry name" value="Dynamin_N"/>
</dbReference>
<evidence type="ECO:0000256" key="5">
    <source>
        <dbReference type="ARBA" id="ARBA00023136"/>
    </source>
</evidence>
<keyword evidence="4" id="KW-0342">GTP-binding</keyword>
<dbReference type="InterPro" id="IPR027417">
    <property type="entry name" value="P-loop_NTPase"/>
</dbReference>
<keyword evidence="8" id="KW-1185">Reference proteome</keyword>
<dbReference type="PANTHER" id="PTHR10465:SF0">
    <property type="entry name" value="SARCALUMENIN"/>
    <property type="match status" value="1"/>
</dbReference>
<comment type="subcellular location">
    <subcellularLocation>
        <location evidence="1">Membrane</location>
    </subcellularLocation>
</comment>
<evidence type="ECO:0000256" key="3">
    <source>
        <dbReference type="ARBA" id="ARBA00022801"/>
    </source>
</evidence>
<keyword evidence="3" id="KW-0378">Hydrolase</keyword>
<dbReference type="GO" id="GO:0016020">
    <property type="term" value="C:membrane"/>
    <property type="evidence" value="ECO:0007669"/>
    <property type="project" value="UniProtKB-SubCell"/>
</dbReference>
<organism evidence="7 8">
    <name type="scientific">Alicyclobacillus tolerans</name>
    <dbReference type="NCBI Taxonomy" id="90970"/>
    <lineage>
        <taxon>Bacteria</taxon>
        <taxon>Bacillati</taxon>
        <taxon>Bacillota</taxon>
        <taxon>Bacilli</taxon>
        <taxon>Bacillales</taxon>
        <taxon>Alicyclobacillaceae</taxon>
        <taxon>Alicyclobacillus</taxon>
    </lineage>
</organism>
<evidence type="ECO:0000313" key="7">
    <source>
        <dbReference type="EMBL" id="SHJ65125.1"/>
    </source>
</evidence>
<dbReference type="EMBL" id="FRAF01000002">
    <property type="protein sequence ID" value="SHJ65125.1"/>
    <property type="molecule type" value="Genomic_DNA"/>
</dbReference>
<evidence type="ECO:0000259" key="6">
    <source>
        <dbReference type="Pfam" id="PF00350"/>
    </source>
</evidence>
<proteinExistence type="predicted"/>
<dbReference type="RefSeq" id="WP_072872836.1">
    <property type="nucleotide sequence ID" value="NZ_FRAF01000002.1"/>
</dbReference>
<sequence>MGVEHTIQDKIAAAQNLLADLPHGQPFQESLVLAKERFQNRQVMVAVFGAFSAGKSSLLNALLEQPVLTVSPNPTTATVTKILAGRQGELWIEAKSKDEVWQDVSDACRRIQLEADSLEAALAKAESLQPAQYGKTARTSLSYLKAVSKGYPVMRHRLGQSWNATLDELRSFTADESLACYVREVQVPLANAPFAEGFVLVDTPGVDSIHRRHTNVAFNYMRQADAIVFVLYYTHAFSRADKNFLQQLADVQNVMGQNKLYVVVNAVDLAVDEEERHAVEQRVRDELRSLGIVEPRIYGVSSQLALAAKQLKIKTDPKFEQMARVRLQLGPEEPLPVPDEIWNISGLEALQKDLMTANDDVRERLRVETLQREMTHLMNQIEAEVTRLGLLQRARAEERERFVADVETAHRLLQEEKENGAVLRNVQVQLQSDCQELIFHIGERIRLRFSNLFREAFYPGRFVQSKETKMALQEAAAELAGQLETQILVETRTFSLRLQKIGQELLEQAADALCARLPQMLRAAINIPDIQIQLPEVQAEDVHMNHQPLLQSLHYFRSARQFFEEGGQRDMLEAVEPLQMGEVKSEISRLTTQLLEHLQQQWAEMEQEWIEAWMLQLRQFTEQGRAEEIAENQSRWQFVAEEWAKLWGLSRAQ</sequence>
<dbReference type="CDD" id="cd09912">
    <property type="entry name" value="DLP_2"/>
    <property type="match status" value="1"/>
</dbReference>
<protein>
    <submittedName>
        <fullName evidence="7">Dynamin family protein</fullName>
    </submittedName>
</protein>
<dbReference type="STRING" id="1830138.SAMN05443507_10275"/>
<feature type="domain" description="Dynamin N-terminal" evidence="6">
    <location>
        <begin position="45"/>
        <end position="260"/>
    </location>
</feature>
<dbReference type="Pfam" id="PF00350">
    <property type="entry name" value="Dynamin_N"/>
    <property type="match status" value="1"/>
</dbReference>
<name>A0A1M6L1H7_9BACL</name>
<evidence type="ECO:0000313" key="8">
    <source>
        <dbReference type="Proteomes" id="UP000184016"/>
    </source>
</evidence>
<dbReference type="InterPro" id="IPR027094">
    <property type="entry name" value="Mitofusin_fam"/>
</dbReference>
<dbReference type="AlphaFoldDB" id="A0A1M6L1H7"/>
<evidence type="ECO:0000256" key="4">
    <source>
        <dbReference type="ARBA" id="ARBA00023134"/>
    </source>
</evidence>
<evidence type="ECO:0000256" key="2">
    <source>
        <dbReference type="ARBA" id="ARBA00022741"/>
    </source>
</evidence>
<dbReference type="SUPFAM" id="SSF52540">
    <property type="entry name" value="P-loop containing nucleoside triphosphate hydrolases"/>
    <property type="match status" value="1"/>
</dbReference>
<dbReference type="Gene3D" id="3.40.50.300">
    <property type="entry name" value="P-loop containing nucleotide triphosphate hydrolases"/>
    <property type="match status" value="1"/>
</dbReference>
<dbReference type="GO" id="GO:0005525">
    <property type="term" value="F:GTP binding"/>
    <property type="evidence" value="ECO:0007669"/>
    <property type="project" value="UniProtKB-KW"/>
</dbReference>
<dbReference type="Proteomes" id="UP000184016">
    <property type="component" value="Unassembled WGS sequence"/>
</dbReference>
<dbReference type="PANTHER" id="PTHR10465">
    <property type="entry name" value="TRANSMEMBRANE GTPASE FZO1"/>
    <property type="match status" value="1"/>
</dbReference>
<accession>A0A1M6L1H7</accession>